<keyword evidence="2" id="KW-1185">Reference proteome</keyword>
<gene>
    <name evidence="1" type="ORF">TCE0_044r17105</name>
</gene>
<protein>
    <recommendedName>
        <fullName evidence="3">F-box domain-containing protein</fullName>
    </recommendedName>
</protein>
<accession>A0A478EBR5</accession>
<name>A0A478EBR5_TALPI</name>
<sequence>MATRNAAAKHSDKALIGNGKANNKAEITGYYTSRQLGWWHEKPFYFCKDIDWRQLPLAIHMGCWKLVQWQLGPSIENNLELFIAIMLRISTASLSLLKGDTYDAYRITQVQELIEASRVSKKRKRKGRYFGFSRFLLLPTELLEIVLDHLTCKEITKLEIAMGFLVADRYWRRRAAVFLMERDEIADEDLDWRYLCRKWEWISNGEVFREHHYIVGILRDQVKPTYMENLKERVFPSLKEVITGM</sequence>
<dbReference type="Proteomes" id="UP000053095">
    <property type="component" value="Unassembled WGS sequence"/>
</dbReference>
<proteinExistence type="predicted"/>
<reference evidence="2" key="1">
    <citation type="journal article" date="2015" name="Genome Announc.">
        <title>Draft genome sequence of Talaromyces cellulolyticus strain Y-94, a source of lignocellulosic biomass-degrading enzymes.</title>
        <authorList>
            <person name="Fujii T."/>
            <person name="Koike H."/>
            <person name="Sawayama S."/>
            <person name="Yano S."/>
            <person name="Inoue H."/>
        </authorList>
    </citation>
    <scope>NUCLEOTIDE SEQUENCE [LARGE SCALE GENOMIC DNA]</scope>
    <source>
        <strain evidence="2">Y-94</strain>
    </source>
</reference>
<evidence type="ECO:0000313" key="2">
    <source>
        <dbReference type="Proteomes" id="UP000053095"/>
    </source>
</evidence>
<evidence type="ECO:0008006" key="3">
    <source>
        <dbReference type="Google" id="ProtNLM"/>
    </source>
</evidence>
<evidence type="ECO:0000313" key="1">
    <source>
        <dbReference type="EMBL" id="GAM42801.1"/>
    </source>
</evidence>
<dbReference type="AlphaFoldDB" id="A0A478EBR5"/>
<organism evidence="1 2">
    <name type="scientific">Talaromyces pinophilus</name>
    <name type="common">Penicillium pinophilum</name>
    <dbReference type="NCBI Taxonomy" id="128442"/>
    <lineage>
        <taxon>Eukaryota</taxon>
        <taxon>Fungi</taxon>
        <taxon>Dikarya</taxon>
        <taxon>Ascomycota</taxon>
        <taxon>Pezizomycotina</taxon>
        <taxon>Eurotiomycetes</taxon>
        <taxon>Eurotiomycetidae</taxon>
        <taxon>Eurotiales</taxon>
        <taxon>Trichocomaceae</taxon>
        <taxon>Talaromyces</taxon>
        <taxon>Talaromyces sect. Talaromyces</taxon>
    </lineage>
</organism>
<dbReference type="EMBL" id="DF933840">
    <property type="protein sequence ID" value="GAM42801.1"/>
    <property type="molecule type" value="Genomic_DNA"/>
</dbReference>